<evidence type="ECO:0000256" key="1">
    <source>
        <dbReference type="ARBA" id="ARBA00018672"/>
    </source>
</evidence>
<dbReference type="SUPFAM" id="SSF52172">
    <property type="entry name" value="CheY-like"/>
    <property type="match status" value="1"/>
</dbReference>
<organism evidence="12 13">
    <name type="scientific">Tindallia californiensis</name>
    <dbReference type="NCBI Taxonomy" id="159292"/>
    <lineage>
        <taxon>Bacteria</taxon>
        <taxon>Bacillati</taxon>
        <taxon>Bacillota</taxon>
        <taxon>Clostridia</taxon>
        <taxon>Peptostreptococcales</taxon>
        <taxon>Tindalliaceae</taxon>
        <taxon>Tindallia</taxon>
    </lineage>
</organism>
<keyword evidence="5 9" id="KW-0238">DNA-binding</keyword>
<gene>
    <name evidence="12" type="ORF">SAMN05192546_10921</name>
</gene>
<dbReference type="AlphaFoldDB" id="A0A1H3QDX9"/>
<feature type="domain" description="OmpR/PhoB-type" evidence="11">
    <location>
        <begin position="119"/>
        <end position="221"/>
    </location>
</feature>
<dbReference type="SUPFAM" id="SSF46894">
    <property type="entry name" value="C-terminal effector domain of the bipartite response regulators"/>
    <property type="match status" value="1"/>
</dbReference>
<dbReference type="GO" id="GO:0005829">
    <property type="term" value="C:cytosol"/>
    <property type="evidence" value="ECO:0007669"/>
    <property type="project" value="TreeGrafter"/>
</dbReference>
<feature type="modified residue" description="4-aspartylphosphate" evidence="8">
    <location>
        <position position="54"/>
    </location>
</feature>
<dbReference type="InterPro" id="IPR016032">
    <property type="entry name" value="Sig_transdc_resp-reg_C-effctor"/>
</dbReference>
<dbReference type="Gene3D" id="3.40.50.2300">
    <property type="match status" value="1"/>
</dbReference>
<evidence type="ECO:0000259" key="11">
    <source>
        <dbReference type="PROSITE" id="PS51755"/>
    </source>
</evidence>
<dbReference type="RefSeq" id="WP_093314784.1">
    <property type="nucleotide sequence ID" value="NZ_FNPV01000009.1"/>
</dbReference>
<evidence type="ECO:0000259" key="10">
    <source>
        <dbReference type="PROSITE" id="PS50110"/>
    </source>
</evidence>
<dbReference type="InterPro" id="IPR001789">
    <property type="entry name" value="Sig_transdc_resp-reg_receiver"/>
</dbReference>
<proteinExistence type="predicted"/>
<evidence type="ECO:0000256" key="7">
    <source>
        <dbReference type="ARBA" id="ARBA00024867"/>
    </source>
</evidence>
<comment type="function">
    <text evidence="7">May play the central regulatory role in sporulation. It may be an element of the effector pathway responsible for the activation of sporulation genes in response to nutritional stress. Spo0A may act in concert with spo0H (a sigma factor) to control the expression of some genes that are critical to the sporulation process.</text>
</comment>
<dbReference type="SMART" id="SM00862">
    <property type="entry name" value="Trans_reg_C"/>
    <property type="match status" value="1"/>
</dbReference>
<dbReference type="Pfam" id="PF00486">
    <property type="entry name" value="Trans_reg_C"/>
    <property type="match status" value="1"/>
</dbReference>
<dbReference type="EMBL" id="FNPV01000009">
    <property type="protein sequence ID" value="SDZ11473.1"/>
    <property type="molecule type" value="Genomic_DNA"/>
</dbReference>
<keyword evidence="2 8" id="KW-0597">Phosphoprotein</keyword>
<evidence type="ECO:0000256" key="9">
    <source>
        <dbReference type="PROSITE-ProRule" id="PRU01091"/>
    </source>
</evidence>
<protein>
    <recommendedName>
        <fullName evidence="1">Stage 0 sporulation protein A homolog</fullName>
    </recommendedName>
</protein>
<dbReference type="GO" id="GO:0006355">
    <property type="term" value="P:regulation of DNA-templated transcription"/>
    <property type="evidence" value="ECO:0007669"/>
    <property type="project" value="InterPro"/>
</dbReference>
<reference evidence="12 13" key="1">
    <citation type="submission" date="2016-10" db="EMBL/GenBank/DDBJ databases">
        <authorList>
            <person name="de Groot N.N."/>
        </authorList>
    </citation>
    <scope>NUCLEOTIDE SEQUENCE [LARGE SCALE GENOMIC DNA]</scope>
    <source>
        <strain evidence="12 13">APO</strain>
    </source>
</reference>
<evidence type="ECO:0000256" key="6">
    <source>
        <dbReference type="ARBA" id="ARBA00023163"/>
    </source>
</evidence>
<keyword evidence="6" id="KW-0804">Transcription</keyword>
<dbReference type="PROSITE" id="PS50110">
    <property type="entry name" value="RESPONSE_REGULATORY"/>
    <property type="match status" value="1"/>
</dbReference>
<feature type="DNA-binding region" description="OmpR/PhoB-type" evidence="9">
    <location>
        <begin position="119"/>
        <end position="221"/>
    </location>
</feature>
<evidence type="ECO:0000256" key="2">
    <source>
        <dbReference type="ARBA" id="ARBA00022553"/>
    </source>
</evidence>
<dbReference type="InterPro" id="IPR039420">
    <property type="entry name" value="WalR-like"/>
</dbReference>
<evidence type="ECO:0000256" key="5">
    <source>
        <dbReference type="ARBA" id="ARBA00023125"/>
    </source>
</evidence>
<sequence length="232" mass="27127">MTTINILIVDDDHNICTILKTMLEKAGYYCSCVHSAKEAYEEILHQFWDLVVLDVMLPESDGFEICRDLRKTHQMPVLFLTARNNHQDMQSGYLSGADDYLTKPFTEQTLLWKVHALLRRYLVYEGKQTPEPTSNHPSSVQSLANHLTDIEYRILHFLASHVEECCSIQTIYEAVWEEAYWETSRNTVMVHICGLRKKIEAFPLLPYQIRTIWGKGYQLEHVKKYYSKLHPS</sequence>
<dbReference type="CDD" id="cd00383">
    <property type="entry name" value="trans_reg_C"/>
    <property type="match status" value="1"/>
</dbReference>
<dbReference type="PROSITE" id="PS51755">
    <property type="entry name" value="OMPR_PHOB"/>
    <property type="match status" value="1"/>
</dbReference>
<dbReference type="FunFam" id="3.40.50.2300:FF:000001">
    <property type="entry name" value="DNA-binding response regulator PhoB"/>
    <property type="match status" value="1"/>
</dbReference>
<keyword evidence="4" id="KW-0805">Transcription regulation</keyword>
<dbReference type="Proteomes" id="UP000199230">
    <property type="component" value="Unassembled WGS sequence"/>
</dbReference>
<dbReference type="Pfam" id="PF00072">
    <property type="entry name" value="Response_reg"/>
    <property type="match status" value="1"/>
</dbReference>
<dbReference type="GO" id="GO:0000976">
    <property type="term" value="F:transcription cis-regulatory region binding"/>
    <property type="evidence" value="ECO:0007669"/>
    <property type="project" value="TreeGrafter"/>
</dbReference>
<dbReference type="OrthoDB" id="9790442at2"/>
<keyword evidence="3" id="KW-0902">Two-component regulatory system</keyword>
<feature type="domain" description="Response regulatory" evidence="10">
    <location>
        <begin position="5"/>
        <end position="118"/>
    </location>
</feature>
<evidence type="ECO:0000256" key="3">
    <source>
        <dbReference type="ARBA" id="ARBA00023012"/>
    </source>
</evidence>
<dbReference type="GO" id="GO:0032993">
    <property type="term" value="C:protein-DNA complex"/>
    <property type="evidence" value="ECO:0007669"/>
    <property type="project" value="TreeGrafter"/>
</dbReference>
<dbReference type="STRING" id="159292.SAMN05192546_10921"/>
<dbReference type="InterPro" id="IPR001867">
    <property type="entry name" value="OmpR/PhoB-type_DNA-bd"/>
</dbReference>
<dbReference type="GO" id="GO:0000156">
    <property type="term" value="F:phosphorelay response regulator activity"/>
    <property type="evidence" value="ECO:0007669"/>
    <property type="project" value="TreeGrafter"/>
</dbReference>
<dbReference type="PANTHER" id="PTHR48111:SF2">
    <property type="entry name" value="RESPONSE REGULATOR SAER"/>
    <property type="match status" value="1"/>
</dbReference>
<name>A0A1H3QDX9_9FIRM</name>
<dbReference type="CDD" id="cd17574">
    <property type="entry name" value="REC_OmpR"/>
    <property type="match status" value="1"/>
</dbReference>
<dbReference type="InterPro" id="IPR011006">
    <property type="entry name" value="CheY-like_superfamily"/>
</dbReference>
<evidence type="ECO:0000256" key="4">
    <source>
        <dbReference type="ARBA" id="ARBA00023015"/>
    </source>
</evidence>
<evidence type="ECO:0000313" key="12">
    <source>
        <dbReference type="EMBL" id="SDZ11473.1"/>
    </source>
</evidence>
<dbReference type="Gene3D" id="1.10.10.10">
    <property type="entry name" value="Winged helix-like DNA-binding domain superfamily/Winged helix DNA-binding domain"/>
    <property type="match status" value="1"/>
</dbReference>
<evidence type="ECO:0000256" key="8">
    <source>
        <dbReference type="PROSITE-ProRule" id="PRU00169"/>
    </source>
</evidence>
<accession>A0A1H3QDX9</accession>
<evidence type="ECO:0000313" key="13">
    <source>
        <dbReference type="Proteomes" id="UP000199230"/>
    </source>
</evidence>
<dbReference type="SMART" id="SM00448">
    <property type="entry name" value="REC"/>
    <property type="match status" value="1"/>
</dbReference>
<dbReference type="PANTHER" id="PTHR48111">
    <property type="entry name" value="REGULATOR OF RPOS"/>
    <property type="match status" value="1"/>
</dbReference>
<dbReference type="InterPro" id="IPR036388">
    <property type="entry name" value="WH-like_DNA-bd_sf"/>
</dbReference>
<keyword evidence="13" id="KW-1185">Reference proteome</keyword>